<dbReference type="SUPFAM" id="SSF75169">
    <property type="entry name" value="DsrEFH-like"/>
    <property type="match status" value="1"/>
</dbReference>
<organism evidence="1">
    <name type="scientific">Desulfatirhabdium butyrativorans</name>
    <dbReference type="NCBI Taxonomy" id="340467"/>
    <lineage>
        <taxon>Bacteria</taxon>
        <taxon>Pseudomonadati</taxon>
        <taxon>Thermodesulfobacteriota</taxon>
        <taxon>Desulfobacteria</taxon>
        <taxon>Desulfobacterales</taxon>
        <taxon>Desulfatirhabdiaceae</taxon>
        <taxon>Desulfatirhabdium</taxon>
    </lineage>
</organism>
<dbReference type="InterPro" id="IPR003787">
    <property type="entry name" value="Sulphur_relay_DsrE/F-like"/>
</dbReference>
<dbReference type="Gene3D" id="3.40.1260.10">
    <property type="entry name" value="DsrEFH-like"/>
    <property type="match status" value="1"/>
</dbReference>
<name>A0A7C4RT56_9BACT</name>
<protein>
    <submittedName>
        <fullName evidence="1">Multidrug transporter</fullName>
    </submittedName>
</protein>
<dbReference type="EMBL" id="DSUH01000267">
    <property type="protein sequence ID" value="HGU33501.1"/>
    <property type="molecule type" value="Genomic_DNA"/>
</dbReference>
<proteinExistence type="predicted"/>
<accession>A0A7C4RT56</accession>
<evidence type="ECO:0000313" key="1">
    <source>
        <dbReference type="EMBL" id="HGU33501.1"/>
    </source>
</evidence>
<gene>
    <name evidence="1" type="ORF">ENS29_11665</name>
</gene>
<dbReference type="InterPro" id="IPR027396">
    <property type="entry name" value="DsrEFH-like"/>
</dbReference>
<sequence>MEEVQEKIMYVLTCAAENPERATMPWVLGNAALAMDVGATVVLQGNGVYLAQKGYTDHMVSAHGFSPVKKLMSDFQELGGRILVCVPCIRERNISETDLIEGTEPAAAGKVNAEAMESKAVFVY</sequence>
<dbReference type="AlphaFoldDB" id="A0A7C4RT56"/>
<dbReference type="Pfam" id="PF02635">
    <property type="entry name" value="DsrE"/>
    <property type="match status" value="1"/>
</dbReference>
<comment type="caution">
    <text evidence="1">The sequence shown here is derived from an EMBL/GenBank/DDBJ whole genome shotgun (WGS) entry which is preliminary data.</text>
</comment>
<reference evidence="1" key="1">
    <citation type="journal article" date="2020" name="mSystems">
        <title>Genome- and Community-Level Interaction Insights into Carbon Utilization and Element Cycling Functions of Hydrothermarchaeota in Hydrothermal Sediment.</title>
        <authorList>
            <person name="Zhou Z."/>
            <person name="Liu Y."/>
            <person name="Xu W."/>
            <person name="Pan J."/>
            <person name="Luo Z.H."/>
            <person name="Li M."/>
        </authorList>
    </citation>
    <scope>NUCLEOTIDE SEQUENCE [LARGE SCALE GENOMIC DNA]</scope>
    <source>
        <strain evidence="1">SpSt-477</strain>
    </source>
</reference>